<proteinExistence type="predicted"/>
<evidence type="ECO:0000313" key="3">
    <source>
        <dbReference type="Proteomes" id="UP001172159"/>
    </source>
</evidence>
<evidence type="ECO:0000256" key="1">
    <source>
        <dbReference type="SAM" id="MobiDB-lite"/>
    </source>
</evidence>
<name>A0AA40AN28_9PEZI</name>
<accession>A0AA40AN28</accession>
<reference evidence="2" key="1">
    <citation type="submission" date="2023-06" db="EMBL/GenBank/DDBJ databases">
        <title>Genome-scale phylogeny and comparative genomics of the fungal order Sordariales.</title>
        <authorList>
            <consortium name="Lawrence Berkeley National Laboratory"/>
            <person name="Hensen N."/>
            <person name="Bonometti L."/>
            <person name="Westerberg I."/>
            <person name="Brannstrom I.O."/>
            <person name="Guillou S."/>
            <person name="Cros-Aarteil S."/>
            <person name="Calhoun S."/>
            <person name="Haridas S."/>
            <person name="Kuo A."/>
            <person name="Mondo S."/>
            <person name="Pangilinan J."/>
            <person name="Riley R."/>
            <person name="Labutti K."/>
            <person name="Andreopoulos B."/>
            <person name="Lipzen A."/>
            <person name="Chen C."/>
            <person name="Yanf M."/>
            <person name="Daum C."/>
            <person name="Ng V."/>
            <person name="Clum A."/>
            <person name="Steindorff A."/>
            <person name="Ohm R."/>
            <person name="Martin F."/>
            <person name="Silar P."/>
            <person name="Natvig D."/>
            <person name="Lalanne C."/>
            <person name="Gautier V."/>
            <person name="Ament-Velasquez S.L."/>
            <person name="Kruys A."/>
            <person name="Hutchinson M.I."/>
            <person name="Powell A.J."/>
            <person name="Barry K."/>
            <person name="Miller A.N."/>
            <person name="Grigoriev I.V."/>
            <person name="Debuchy R."/>
            <person name="Gladieux P."/>
            <person name="Thoren M.H."/>
            <person name="Johannesson H."/>
        </authorList>
    </citation>
    <scope>NUCLEOTIDE SEQUENCE</scope>
    <source>
        <strain evidence="2">CBS 540.89</strain>
    </source>
</reference>
<sequence length="108" mass="11836">MILTRHRFIQVHQSVTDMPNNRRRSHDTSWQTPGPTPPPRTMQFSVSLIAMLASMAVAAPGTNPAVESVQVGLPALGDGLGYIISPAEKPETNNSIVKRREGCRACQW</sequence>
<protein>
    <submittedName>
        <fullName evidence="2">Uncharacterized protein</fullName>
    </submittedName>
</protein>
<organism evidence="2 3">
    <name type="scientific">Apiosordaria backusii</name>
    <dbReference type="NCBI Taxonomy" id="314023"/>
    <lineage>
        <taxon>Eukaryota</taxon>
        <taxon>Fungi</taxon>
        <taxon>Dikarya</taxon>
        <taxon>Ascomycota</taxon>
        <taxon>Pezizomycotina</taxon>
        <taxon>Sordariomycetes</taxon>
        <taxon>Sordariomycetidae</taxon>
        <taxon>Sordariales</taxon>
        <taxon>Lasiosphaeriaceae</taxon>
        <taxon>Apiosordaria</taxon>
    </lineage>
</organism>
<keyword evidence="3" id="KW-1185">Reference proteome</keyword>
<gene>
    <name evidence="2" type="ORF">B0T21DRAFT_386529</name>
</gene>
<dbReference type="AlphaFoldDB" id="A0AA40AN28"/>
<dbReference type="EMBL" id="JAUKTV010000013">
    <property type="protein sequence ID" value="KAK0718854.1"/>
    <property type="molecule type" value="Genomic_DNA"/>
</dbReference>
<evidence type="ECO:0000313" key="2">
    <source>
        <dbReference type="EMBL" id="KAK0718854.1"/>
    </source>
</evidence>
<feature type="region of interest" description="Disordered" evidence="1">
    <location>
        <begin position="13"/>
        <end position="41"/>
    </location>
</feature>
<comment type="caution">
    <text evidence="2">The sequence shown here is derived from an EMBL/GenBank/DDBJ whole genome shotgun (WGS) entry which is preliminary data.</text>
</comment>
<dbReference type="Proteomes" id="UP001172159">
    <property type="component" value="Unassembled WGS sequence"/>
</dbReference>